<comment type="caution">
    <text evidence="2">The sequence shown here is derived from an EMBL/GenBank/DDBJ whole genome shotgun (WGS) entry which is preliminary data.</text>
</comment>
<feature type="transmembrane region" description="Helical" evidence="1">
    <location>
        <begin position="86"/>
        <end position="104"/>
    </location>
</feature>
<name>A0A4V3ATV8_9BACI</name>
<dbReference type="Pfam" id="PF04298">
    <property type="entry name" value="Zn_peptidase_2"/>
    <property type="match status" value="1"/>
</dbReference>
<evidence type="ECO:0000313" key="3">
    <source>
        <dbReference type="Proteomes" id="UP000295132"/>
    </source>
</evidence>
<organism evidence="2 3">
    <name type="scientific">Bacillus salipaludis</name>
    <dbReference type="NCBI Taxonomy" id="2547811"/>
    <lineage>
        <taxon>Bacteria</taxon>
        <taxon>Bacillati</taxon>
        <taxon>Bacillota</taxon>
        <taxon>Bacilli</taxon>
        <taxon>Bacillales</taxon>
        <taxon>Bacillaceae</taxon>
        <taxon>Bacillus</taxon>
    </lineage>
</organism>
<evidence type="ECO:0000313" key="2">
    <source>
        <dbReference type="EMBL" id="TDK61733.1"/>
    </source>
</evidence>
<dbReference type="RefSeq" id="WP_133334560.1">
    <property type="nucleotide sequence ID" value="NZ_SMYO01000005.1"/>
</dbReference>
<keyword evidence="1" id="KW-0472">Membrane</keyword>
<protein>
    <recommendedName>
        <fullName evidence="4">Peptidase M48 domain-containing protein</fullName>
    </recommendedName>
</protein>
<dbReference type="EMBL" id="SMYO01000005">
    <property type="protein sequence ID" value="TDK61733.1"/>
    <property type="molecule type" value="Genomic_DNA"/>
</dbReference>
<evidence type="ECO:0008006" key="4">
    <source>
        <dbReference type="Google" id="ProtNLM"/>
    </source>
</evidence>
<proteinExistence type="predicted"/>
<dbReference type="Proteomes" id="UP000295132">
    <property type="component" value="Unassembled WGS sequence"/>
</dbReference>
<dbReference type="InterPro" id="IPR007395">
    <property type="entry name" value="Zn_peptidase_2"/>
</dbReference>
<feature type="transmembrane region" description="Helical" evidence="1">
    <location>
        <begin position="184"/>
        <end position="207"/>
    </location>
</feature>
<sequence>MITGEIFALELLQNLNINKDECEVVTKESKDASETVYKIKGKSKIILRDDNTETSRIVTAAHEVGHFINNRKSILKFLTFKWSGRILIGLVILELFLILMDFFYKHSTAMIYLIVVLCFLLSFWCNFVKLRDEYGANREALKLLYRYSDRIFLKHNDNRNWKSIRKEAKEQLWKGQKKYQGANYLLPIVSIAPFLVYIAILFLILMFS</sequence>
<reference evidence="2 3" key="1">
    <citation type="submission" date="2019-03" db="EMBL/GenBank/DDBJ databases">
        <title>Bacillus niacini sp. nov. a Nicotinate-Metabolizing Mesophile Isolated from Soil.</title>
        <authorList>
            <person name="Zhang G."/>
        </authorList>
    </citation>
    <scope>NUCLEOTIDE SEQUENCE [LARGE SCALE GENOMIC DNA]</scope>
    <source>
        <strain evidence="2 3">WN066</strain>
    </source>
</reference>
<keyword evidence="1" id="KW-1133">Transmembrane helix</keyword>
<evidence type="ECO:0000256" key="1">
    <source>
        <dbReference type="SAM" id="Phobius"/>
    </source>
</evidence>
<gene>
    <name evidence="2" type="ORF">E2K98_12650</name>
</gene>
<accession>A0A4V3ATV8</accession>
<feature type="transmembrane region" description="Helical" evidence="1">
    <location>
        <begin position="110"/>
        <end position="128"/>
    </location>
</feature>
<dbReference type="AlphaFoldDB" id="A0A4V3ATV8"/>
<keyword evidence="1" id="KW-0812">Transmembrane</keyword>